<evidence type="ECO:0000313" key="2">
    <source>
        <dbReference type="EMBL" id="KAK2597677.1"/>
    </source>
</evidence>
<reference evidence="2" key="1">
    <citation type="submission" date="2023-06" db="EMBL/GenBank/DDBJ databases">
        <authorList>
            <person name="Noh H."/>
        </authorList>
    </citation>
    <scope>NUCLEOTIDE SEQUENCE</scope>
    <source>
        <strain evidence="2">DUCC20226</strain>
    </source>
</reference>
<feature type="region of interest" description="Disordered" evidence="1">
    <location>
        <begin position="526"/>
        <end position="662"/>
    </location>
</feature>
<feature type="compositionally biased region" description="Polar residues" evidence="1">
    <location>
        <begin position="441"/>
        <end position="451"/>
    </location>
</feature>
<dbReference type="EMBL" id="JAUJFL010000009">
    <property type="protein sequence ID" value="KAK2597677.1"/>
    <property type="molecule type" value="Genomic_DNA"/>
</dbReference>
<feature type="region of interest" description="Disordered" evidence="1">
    <location>
        <begin position="1"/>
        <end position="29"/>
    </location>
</feature>
<feature type="region of interest" description="Disordered" evidence="1">
    <location>
        <begin position="325"/>
        <end position="513"/>
    </location>
</feature>
<evidence type="ECO:0000313" key="3">
    <source>
        <dbReference type="Proteomes" id="UP001265746"/>
    </source>
</evidence>
<feature type="region of interest" description="Disordered" evidence="1">
    <location>
        <begin position="239"/>
        <end position="305"/>
    </location>
</feature>
<feature type="compositionally biased region" description="Polar residues" evidence="1">
    <location>
        <begin position="380"/>
        <end position="389"/>
    </location>
</feature>
<feature type="compositionally biased region" description="Low complexity" evidence="1">
    <location>
        <begin position="539"/>
        <end position="577"/>
    </location>
</feature>
<evidence type="ECO:0000256" key="1">
    <source>
        <dbReference type="SAM" id="MobiDB-lite"/>
    </source>
</evidence>
<feature type="compositionally biased region" description="Basic and acidic residues" evidence="1">
    <location>
        <begin position="729"/>
        <end position="744"/>
    </location>
</feature>
<feature type="compositionally biased region" description="Low complexity" evidence="1">
    <location>
        <begin position="248"/>
        <end position="263"/>
    </location>
</feature>
<feature type="compositionally biased region" description="Basic and acidic residues" evidence="1">
    <location>
        <begin position="264"/>
        <end position="291"/>
    </location>
</feature>
<protein>
    <submittedName>
        <fullName evidence="2">Uncharacterized protein</fullName>
    </submittedName>
</protein>
<feature type="compositionally biased region" description="Basic and acidic residues" evidence="1">
    <location>
        <begin position="921"/>
        <end position="932"/>
    </location>
</feature>
<accession>A0AAD9S5L8</accession>
<feature type="region of interest" description="Disordered" evidence="1">
    <location>
        <begin position="845"/>
        <end position="967"/>
    </location>
</feature>
<name>A0AAD9S5L8_PHOAM</name>
<proteinExistence type="predicted"/>
<feature type="compositionally biased region" description="Polar residues" evidence="1">
    <location>
        <begin position="473"/>
        <end position="498"/>
    </location>
</feature>
<sequence length="967" mass="103604">MGGTTKFKFPMPHRRQRERPQEVQSISAPMTNKASKLLGAAEINIDSASPISSTSDHSRLWETHSAVSGVSGISVTISETTASGSICRSRSPLSTVKEGPDVAPSRTNARPAWEQESDIIPRDLGVSGSNAGRTHNLDTITDASSLRRRRSSSTIVSYYDKTKLPLSISQQTANSAIAKGLPDKAWELLDLDSPRPAPAPPKPERKKPTRLDLTHLLPTAGASSRRAFSKLTQKGSSLVLGPDLMTRSPSFMSSSSPASSPSECEPKPEKGLRRKLTKESLRSLRGPRPDRTSTSSSDVKSANLRKRATDTGTLYNLYQHYEDTSFRDTMSGDPSGPRPASRQGARSTEPESLAASRPGARQSVSVASAPPNKPRHHISPSLSAVTRQPYSIFPQDHGHGPMQDSPLAVTNSGLVSPPTDYAASVSSRHTRTSKASKRTDQSFTDFDPNTTSLLSLSSDSEDDDAEPPRTALSIPSVTSLDSGSSPIDSRRPSSTSPLQDPVRKQPKSKFRPSMNAQGQFLAIPENATSTSTSPPPINPRTSSLASSLASAMASSSSRPGAAPSTSTTASSVRSPSRLSQVSTSTSESIASQLSRPHPSPAHGSGARQSPEVHHIAMLQSRAAPSGHGHHELVGASENQHNSPRAHLSPRRSQPTPPISPSSMEFVIHSQHNSASDHGGPILTLSGTGTLEDERFMAVTRQEELLLAAMRAKRARMRENHQIAEPAEPELDRGQDDRTASKKESLSSIKTVKATMLHPPPVSHHRVSGTASGRNSKKDATAMLFPKPPSTTSSSIRSGDAGTSPEKHEQVMLYLGSTINEAHDVVDPSSDLSSFLMDGLELFPAPASSSTVTASTPKSSHSRASSAAAATSYRTPQKAVRQARADSESTKHKTRPSSEHVYNRPDRDPGNAYRHKIAPVAERPESSSSHYDEDSQIEEQPREQQPQTRKKAARISAVGMLPEWGDDG</sequence>
<comment type="caution">
    <text evidence="2">The sequence shown here is derived from an EMBL/GenBank/DDBJ whole genome shotgun (WGS) entry which is preliminary data.</text>
</comment>
<keyword evidence="3" id="KW-1185">Reference proteome</keyword>
<dbReference type="AlphaFoldDB" id="A0AAD9S5L8"/>
<dbReference type="Proteomes" id="UP001265746">
    <property type="component" value="Unassembled WGS sequence"/>
</dbReference>
<feature type="region of interest" description="Disordered" evidence="1">
    <location>
        <begin position="190"/>
        <end position="212"/>
    </location>
</feature>
<feature type="compositionally biased region" description="Polar residues" evidence="1">
    <location>
        <begin position="578"/>
        <end position="594"/>
    </location>
</feature>
<feature type="compositionally biased region" description="Low complexity" evidence="1">
    <location>
        <begin position="845"/>
        <end position="871"/>
    </location>
</feature>
<feature type="compositionally biased region" description="Basic and acidic residues" evidence="1">
    <location>
        <begin position="882"/>
        <end position="908"/>
    </location>
</feature>
<feature type="region of interest" description="Disordered" evidence="1">
    <location>
        <begin position="89"/>
        <end position="117"/>
    </location>
</feature>
<organism evidence="2 3">
    <name type="scientific">Phomopsis amygdali</name>
    <name type="common">Fusicoccum amygdali</name>
    <dbReference type="NCBI Taxonomy" id="1214568"/>
    <lineage>
        <taxon>Eukaryota</taxon>
        <taxon>Fungi</taxon>
        <taxon>Dikarya</taxon>
        <taxon>Ascomycota</taxon>
        <taxon>Pezizomycotina</taxon>
        <taxon>Sordariomycetes</taxon>
        <taxon>Sordariomycetidae</taxon>
        <taxon>Diaporthales</taxon>
        <taxon>Diaporthaceae</taxon>
        <taxon>Diaporthe</taxon>
    </lineage>
</organism>
<feature type="region of interest" description="Disordered" evidence="1">
    <location>
        <begin position="719"/>
        <end position="806"/>
    </location>
</feature>
<gene>
    <name evidence="2" type="ORF">N8I77_012448</name>
</gene>